<dbReference type="Gene3D" id="1.20.58.300">
    <property type="entry name" value="FlgN-like"/>
    <property type="match status" value="1"/>
</dbReference>
<evidence type="ECO:0000256" key="1">
    <source>
        <dbReference type="ARBA" id="ARBA00022795"/>
    </source>
</evidence>
<dbReference type="SUPFAM" id="SSF140566">
    <property type="entry name" value="FlgN-like"/>
    <property type="match status" value="1"/>
</dbReference>
<keyword evidence="4" id="KW-1185">Reference proteome</keyword>
<reference evidence="3 4" key="1">
    <citation type="submission" date="2015-09" db="EMBL/GenBank/DDBJ databases">
        <title>Genome sequencing project for genomic taxonomy and phylogenomics of Bacillus-like bacteria.</title>
        <authorList>
            <person name="Liu B."/>
            <person name="Wang J."/>
            <person name="Zhu Y."/>
            <person name="Liu G."/>
            <person name="Chen Q."/>
            <person name="Chen Z."/>
            <person name="Lan J."/>
            <person name="Che J."/>
            <person name="Ge C."/>
            <person name="Shi H."/>
            <person name="Pan Z."/>
            <person name="Liu X."/>
        </authorList>
    </citation>
    <scope>NUCLEOTIDE SEQUENCE [LARGE SCALE GENOMIC DNA]</scope>
    <source>
        <strain evidence="3 4">LMG 18435</strain>
    </source>
</reference>
<evidence type="ECO:0000256" key="2">
    <source>
        <dbReference type="SAM" id="MobiDB-lite"/>
    </source>
</evidence>
<dbReference type="GO" id="GO:0044780">
    <property type="term" value="P:bacterial-type flagellum assembly"/>
    <property type="evidence" value="ECO:0007669"/>
    <property type="project" value="InterPro"/>
</dbReference>
<accession>A0A0Q3TG57</accession>
<comment type="caution">
    <text evidence="3">The sequence shown here is derived from an EMBL/GenBank/DDBJ whole genome shotgun (WGS) entry which is preliminary data.</text>
</comment>
<dbReference type="Proteomes" id="UP000051888">
    <property type="component" value="Unassembled WGS sequence"/>
</dbReference>
<protein>
    <recommendedName>
        <fullName evidence="5">Flagellar protein FlgN</fullName>
    </recommendedName>
</protein>
<dbReference type="RefSeq" id="WP_055738698.1">
    <property type="nucleotide sequence ID" value="NZ_JAAIWL010000004.1"/>
</dbReference>
<dbReference type="OrthoDB" id="2381500at2"/>
<keyword evidence="1" id="KW-1005">Bacterial flagellum biogenesis</keyword>
<dbReference type="InterPro" id="IPR007809">
    <property type="entry name" value="FlgN-like"/>
</dbReference>
<proteinExistence type="predicted"/>
<dbReference type="InterPro" id="IPR036679">
    <property type="entry name" value="FlgN-like_sf"/>
</dbReference>
<evidence type="ECO:0000313" key="3">
    <source>
        <dbReference type="EMBL" id="KQL52982.1"/>
    </source>
</evidence>
<dbReference type="PATRIC" id="fig|157838.3.peg.1179"/>
<sequence length="159" mass="18289">MSEPLIEVLEKLSKLHESLYKLSLEKTTIIKGNDMESLQQILKDEQTHITAINTLEVERQRLAKEFLHTEKDVTISDCIEAAPIELKEKLSTLKTKIVEIIEKLKEQNELNQSLIYLSLQYVNMSLDMIQPKPESYTYGRPNQPKAPQKPSFTAFDSKA</sequence>
<gene>
    <name evidence="3" type="ORF">AN964_05295</name>
</gene>
<dbReference type="AlphaFoldDB" id="A0A0Q3TG57"/>
<dbReference type="EMBL" id="LJJC01000004">
    <property type="protein sequence ID" value="KQL52982.1"/>
    <property type="molecule type" value="Genomic_DNA"/>
</dbReference>
<feature type="region of interest" description="Disordered" evidence="2">
    <location>
        <begin position="133"/>
        <end position="159"/>
    </location>
</feature>
<name>A0A0Q3TG57_9BACI</name>
<evidence type="ECO:0008006" key="5">
    <source>
        <dbReference type="Google" id="ProtNLM"/>
    </source>
</evidence>
<organism evidence="3 4">
    <name type="scientific">Heyndrickxia shackletonii</name>
    <dbReference type="NCBI Taxonomy" id="157838"/>
    <lineage>
        <taxon>Bacteria</taxon>
        <taxon>Bacillati</taxon>
        <taxon>Bacillota</taxon>
        <taxon>Bacilli</taxon>
        <taxon>Bacillales</taxon>
        <taxon>Bacillaceae</taxon>
        <taxon>Heyndrickxia</taxon>
    </lineage>
</organism>
<dbReference type="Pfam" id="PF05130">
    <property type="entry name" value="FlgN"/>
    <property type="match status" value="1"/>
</dbReference>
<dbReference type="STRING" id="157838.AN964_05295"/>
<evidence type="ECO:0000313" key="4">
    <source>
        <dbReference type="Proteomes" id="UP000051888"/>
    </source>
</evidence>